<keyword evidence="5 10" id="KW-0408">Iron</keyword>
<feature type="domain" description="BFD-like [2Fe-2S]-binding" evidence="13">
    <location>
        <begin position="134"/>
        <end position="184"/>
    </location>
</feature>
<evidence type="ECO:0000259" key="12">
    <source>
        <dbReference type="Pfam" id="PF01592"/>
    </source>
</evidence>
<dbReference type="InterPro" id="IPR034904">
    <property type="entry name" value="FSCA_dom_sf"/>
</dbReference>
<comment type="similarity">
    <text evidence="1 9">Belongs to the NifU family.</text>
</comment>
<comment type="cofactor">
    <cofactor evidence="10">
        <name>Fe cation</name>
        <dbReference type="ChEBI" id="CHEBI:24875"/>
    </cofactor>
    <text evidence="10">Binds 1 Fe cation per subunit.</text>
</comment>
<comment type="function">
    <text evidence="9">May be involved in the formation or repair of [Fe-S] clusters present in iron-sulfur proteins.</text>
</comment>
<proteinExistence type="inferred from homology"/>
<evidence type="ECO:0000313" key="14">
    <source>
        <dbReference type="EMBL" id="SKA78070.1"/>
    </source>
</evidence>
<dbReference type="Pfam" id="PF01592">
    <property type="entry name" value="NifU_N"/>
    <property type="match status" value="1"/>
</dbReference>
<dbReference type="PIRSF" id="PIRSF000375">
    <property type="entry name" value="NifU"/>
    <property type="match status" value="1"/>
</dbReference>
<dbReference type="Gene3D" id="3.30.300.130">
    <property type="entry name" value="Fe-S cluster assembly (FSCA)"/>
    <property type="match status" value="1"/>
</dbReference>
<evidence type="ECO:0000256" key="2">
    <source>
        <dbReference type="ARBA" id="ARBA00015278"/>
    </source>
</evidence>
<keyword evidence="6 10" id="KW-0411">Iron-sulfur</keyword>
<dbReference type="OrthoDB" id="9808097at2"/>
<dbReference type="RefSeq" id="WP_078685682.1">
    <property type="nucleotide sequence ID" value="NZ_FUYA01000008.1"/>
</dbReference>
<dbReference type="Pfam" id="PF01106">
    <property type="entry name" value="NifU"/>
    <property type="match status" value="1"/>
</dbReference>
<dbReference type="SUPFAM" id="SSF117916">
    <property type="entry name" value="Fe-S cluster assembly (FSCA) domain-like"/>
    <property type="match status" value="1"/>
</dbReference>
<dbReference type="EMBL" id="FUYA01000008">
    <property type="protein sequence ID" value="SKA78070.1"/>
    <property type="molecule type" value="Genomic_DNA"/>
</dbReference>
<feature type="domain" description="NIF system FeS cluster assembly NifU C-terminal" evidence="11">
    <location>
        <begin position="214"/>
        <end position="278"/>
    </location>
</feature>
<evidence type="ECO:0000256" key="10">
    <source>
        <dbReference type="PIRSR" id="PIRSR000375-1"/>
    </source>
</evidence>
<dbReference type="STRING" id="1121442.SAMN02745702_02402"/>
<gene>
    <name evidence="14" type="ORF">SAMN02745702_02402</name>
</gene>
<feature type="domain" description="NIF system FeS cluster assembly NifU N-terminal" evidence="12">
    <location>
        <begin position="4"/>
        <end position="124"/>
    </location>
</feature>
<feature type="binding site" evidence="10">
    <location>
        <position position="174"/>
    </location>
    <ligand>
        <name>[2Fe-2S] cluster</name>
        <dbReference type="ChEBI" id="CHEBI:190135"/>
    </ligand>
</feature>
<keyword evidence="7 9" id="KW-0535">Nitrogen fixation</keyword>
<evidence type="ECO:0000259" key="13">
    <source>
        <dbReference type="Pfam" id="PF04324"/>
    </source>
</evidence>
<dbReference type="Gene3D" id="3.90.1010.10">
    <property type="match status" value="1"/>
</dbReference>
<name>A0A1T4WL43_9BACT</name>
<feature type="binding site" evidence="10">
    <location>
        <position position="136"/>
    </location>
    <ligand>
        <name>[2Fe-2S] cluster</name>
        <dbReference type="ChEBI" id="CHEBI:190135"/>
    </ligand>
</feature>
<evidence type="ECO:0000313" key="15">
    <source>
        <dbReference type="Proteomes" id="UP000189733"/>
    </source>
</evidence>
<accession>A0A1T4WL43</accession>
<evidence type="ECO:0000256" key="6">
    <source>
        <dbReference type="ARBA" id="ARBA00023014"/>
    </source>
</evidence>
<comment type="cofactor">
    <cofactor evidence="10">
        <name>[2Fe-2S] cluster</name>
        <dbReference type="ChEBI" id="CHEBI:190135"/>
    </cofactor>
    <text evidence="10">Binds 1 [2Fe-2S] cluster per subunit.</text>
</comment>
<dbReference type="InterPro" id="IPR010238">
    <property type="entry name" value="NIF_FeS_clus_asmbl_NifU"/>
</dbReference>
<organism evidence="14 15">
    <name type="scientific">Desulfobaculum bizertense DSM 18034</name>
    <dbReference type="NCBI Taxonomy" id="1121442"/>
    <lineage>
        <taxon>Bacteria</taxon>
        <taxon>Pseudomonadati</taxon>
        <taxon>Thermodesulfobacteriota</taxon>
        <taxon>Desulfovibrionia</taxon>
        <taxon>Desulfovibrionales</taxon>
        <taxon>Desulfovibrionaceae</taxon>
        <taxon>Desulfobaculum</taxon>
    </lineage>
</organism>
<dbReference type="Proteomes" id="UP000189733">
    <property type="component" value="Unassembled WGS sequence"/>
</dbReference>
<keyword evidence="3 10" id="KW-0001">2Fe-2S</keyword>
<dbReference type="SUPFAM" id="SSF82649">
    <property type="entry name" value="SufE/NifU"/>
    <property type="match status" value="1"/>
</dbReference>
<evidence type="ECO:0000256" key="9">
    <source>
        <dbReference type="PIRNR" id="PIRNR000375"/>
    </source>
</evidence>
<dbReference type="InterPro" id="IPR001075">
    <property type="entry name" value="NIF_FeS_clus_asmbl_NifU_C"/>
</dbReference>
<protein>
    <recommendedName>
        <fullName evidence="2 9">Nitrogen fixation protein NifU</fullName>
    </recommendedName>
</protein>
<evidence type="ECO:0000256" key="4">
    <source>
        <dbReference type="ARBA" id="ARBA00022723"/>
    </source>
</evidence>
<dbReference type="InterPro" id="IPR007419">
    <property type="entry name" value="BFD-like_2Fe2S-bd_dom"/>
</dbReference>
<evidence type="ECO:0000256" key="5">
    <source>
        <dbReference type="ARBA" id="ARBA00023004"/>
    </source>
</evidence>
<dbReference type="AlphaFoldDB" id="A0A1T4WL43"/>
<dbReference type="InterPro" id="IPR041854">
    <property type="entry name" value="BFD-like_2Fe2S-bd_dom_sf"/>
</dbReference>
<dbReference type="CDD" id="cd06664">
    <property type="entry name" value="IscU_like"/>
    <property type="match status" value="1"/>
</dbReference>
<dbReference type="InterPro" id="IPR002871">
    <property type="entry name" value="NIF_FeS_clus_asmbl_NifU_N"/>
</dbReference>
<feature type="binding site" evidence="10">
    <location>
        <position position="61"/>
    </location>
    <ligand>
        <name>Fe cation</name>
        <dbReference type="ChEBI" id="CHEBI:24875"/>
    </ligand>
</feature>
<dbReference type="Gene3D" id="1.10.10.1100">
    <property type="entry name" value="BFD-like [2Fe-2S]-binding domain"/>
    <property type="match status" value="1"/>
</dbReference>
<reference evidence="14 15" key="1">
    <citation type="submission" date="2017-02" db="EMBL/GenBank/DDBJ databases">
        <authorList>
            <person name="Peterson S.W."/>
        </authorList>
    </citation>
    <scope>NUCLEOTIDE SEQUENCE [LARGE SCALE GENOMIC DNA]</scope>
    <source>
        <strain evidence="14 15">DSM 18034</strain>
    </source>
</reference>
<keyword evidence="15" id="KW-1185">Reference proteome</keyword>
<dbReference type="CDD" id="cd19947">
    <property type="entry name" value="NifU_Fer2_BFD-like"/>
    <property type="match status" value="1"/>
</dbReference>
<dbReference type="GO" id="GO:0005506">
    <property type="term" value="F:iron ion binding"/>
    <property type="evidence" value="ECO:0007669"/>
    <property type="project" value="InterPro"/>
</dbReference>
<feature type="binding site" evidence="10">
    <location>
        <position position="171"/>
    </location>
    <ligand>
        <name>[2Fe-2S] cluster</name>
        <dbReference type="ChEBI" id="CHEBI:190135"/>
    </ligand>
</feature>
<dbReference type="Pfam" id="PF04324">
    <property type="entry name" value="Fer2_BFD"/>
    <property type="match status" value="1"/>
</dbReference>
<keyword evidence="4 10" id="KW-0479">Metal-binding</keyword>
<sequence>MWDYTDKVKEYFLEPKNAGALEDANAIGEVGSLACGDALKLYLKINDEGVIEDASFQTFGCASAIASSSALTELLKGKTVAEVEHLTNKDIAEFLGGLPKEKMHCSVMGEEALQAALANYRGEKAPEKENEGEIVCHCFGVTDVTIRRAIMENDIKTVEDITNFTKAGGGCGECQGRLAEILQEVRGDMAACTMPASDEPKALSNVERMQRVLMVIEEEIRPSLKQDGGDIQLVDIVGSVVKVSLRGACSNCPASKLTLSDFVERTLRDQVDSEITVEEVSA</sequence>
<dbReference type="PANTHER" id="PTHR10093">
    <property type="entry name" value="IRON-SULFUR CLUSTER ASSEMBLY ENZYME NIFU HOMOLOG"/>
    <property type="match status" value="1"/>
</dbReference>
<comment type="cofactor">
    <cofactor evidence="8">
        <name>[2Fe-2S] cluster</name>
        <dbReference type="ChEBI" id="CHEBI:190135"/>
    </cofactor>
</comment>
<evidence type="ECO:0000256" key="7">
    <source>
        <dbReference type="ARBA" id="ARBA00023231"/>
    </source>
</evidence>
<feature type="binding site" evidence="10">
    <location>
        <position position="105"/>
    </location>
    <ligand>
        <name>Fe cation</name>
        <dbReference type="ChEBI" id="CHEBI:24875"/>
    </ligand>
</feature>
<evidence type="ECO:0000256" key="3">
    <source>
        <dbReference type="ARBA" id="ARBA00022714"/>
    </source>
</evidence>
<evidence type="ECO:0000256" key="8">
    <source>
        <dbReference type="ARBA" id="ARBA00034078"/>
    </source>
</evidence>
<feature type="binding site" evidence="10">
    <location>
        <position position="138"/>
    </location>
    <ligand>
        <name>[2Fe-2S] cluster</name>
        <dbReference type="ChEBI" id="CHEBI:190135"/>
    </ligand>
</feature>
<dbReference type="GO" id="GO:0051537">
    <property type="term" value="F:2 iron, 2 sulfur cluster binding"/>
    <property type="evidence" value="ECO:0007669"/>
    <property type="project" value="UniProtKB-KW"/>
</dbReference>
<dbReference type="GO" id="GO:0016226">
    <property type="term" value="P:iron-sulfur cluster assembly"/>
    <property type="evidence" value="ECO:0007669"/>
    <property type="project" value="InterPro"/>
</dbReference>
<feature type="binding site" evidence="10">
    <location>
        <position position="35"/>
    </location>
    <ligand>
        <name>Fe cation</name>
        <dbReference type="ChEBI" id="CHEBI:24875"/>
    </ligand>
</feature>
<evidence type="ECO:0000256" key="1">
    <source>
        <dbReference type="ARBA" id="ARBA00006420"/>
    </source>
</evidence>
<dbReference type="NCBIfam" id="TIGR02000">
    <property type="entry name" value="NifU_proper"/>
    <property type="match status" value="1"/>
</dbReference>
<dbReference type="InterPro" id="IPR016217">
    <property type="entry name" value="N_fixation_NifU"/>
</dbReference>
<evidence type="ECO:0000259" key="11">
    <source>
        <dbReference type="Pfam" id="PF01106"/>
    </source>
</evidence>